<organism evidence="1 2">
    <name type="scientific">Epilithonimonas bovis DSM 19482</name>
    <dbReference type="NCBI Taxonomy" id="1121284"/>
    <lineage>
        <taxon>Bacteria</taxon>
        <taxon>Pseudomonadati</taxon>
        <taxon>Bacteroidota</taxon>
        <taxon>Flavobacteriia</taxon>
        <taxon>Flavobacteriales</taxon>
        <taxon>Weeksellaceae</taxon>
        <taxon>Chryseobacterium group</taxon>
        <taxon>Epilithonimonas</taxon>
    </lineage>
</organism>
<evidence type="ECO:0000313" key="1">
    <source>
        <dbReference type="EMBL" id="SIT96756.1"/>
    </source>
</evidence>
<dbReference type="AlphaFoldDB" id="A0A1U7PT59"/>
<dbReference type="OrthoDB" id="918051at2"/>
<evidence type="ECO:0008006" key="3">
    <source>
        <dbReference type="Google" id="ProtNLM"/>
    </source>
</evidence>
<proteinExistence type="predicted"/>
<reference evidence="2" key="1">
    <citation type="submission" date="2016-10" db="EMBL/GenBank/DDBJ databases">
        <authorList>
            <person name="Varghese N."/>
            <person name="Submissions S."/>
        </authorList>
    </citation>
    <scope>NUCLEOTIDE SEQUENCE [LARGE SCALE GENOMIC DNA]</scope>
    <source>
        <strain evidence="2">DSM 19482</strain>
    </source>
</reference>
<dbReference type="Proteomes" id="UP000187261">
    <property type="component" value="Unassembled WGS sequence"/>
</dbReference>
<accession>A0A1U7PT59</accession>
<sequence length="396" mass="46095">MSNLQIGDLISLKNHPYSLNQKTKIGANALMTPPLMVVTEILKQNKFNPDSENEEKLLGQVLGTFYNSKNCNYEKFWFNIDEIIPITSAEKENIEEDIAGKKKVPTELTTVKKEYKGKQVILSTADAELGKKKISWSEEGDKEKFRTESYMDFLPPVMTVIDVVENSKFLKDRRDPKDGTLKKDSCKFLLKCKWFNPSKQSFSEDFIPFNIVEEVIFDQEKIDIIQLGMSGSKLFKIPKITPFEGHPKSQINNTLVEIINIILLNHKVRIVYSDYFSKKVKSAYLQDFDFESTKFKITDLAKNKFPDYSSSVFNDIKKLSWEQDKFYEINYTDRKGRFTQRIITNCSTSTFENEDEIEETFIIANCLLRKGDIRHFRLKNIIERSTLTKDFENLIM</sequence>
<keyword evidence="2" id="KW-1185">Reference proteome</keyword>
<evidence type="ECO:0000313" key="2">
    <source>
        <dbReference type="Proteomes" id="UP000187261"/>
    </source>
</evidence>
<dbReference type="EMBL" id="FTPU01000013">
    <property type="protein sequence ID" value="SIT96756.1"/>
    <property type="molecule type" value="Genomic_DNA"/>
</dbReference>
<protein>
    <recommendedName>
        <fullName evidence="3">WYL domain-containing protein</fullName>
    </recommendedName>
</protein>
<gene>
    <name evidence="1" type="ORF">SAMN05660493_01450</name>
</gene>
<name>A0A1U7PT59_9FLAO</name>
<dbReference type="RefSeq" id="WP_076782967.1">
    <property type="nucleotide sequence ID" value="NZ_FTPU01000013.1"/>
</dbReference>